<accession>A0ABR1DP69</accession>
<organism evidence="1 2">
    <name type="scientific">Necator americanus</name>
    <name type="common">Human hookworm</name>
    <dbReference type="NCBI Taxonomy" id="51031"/>
    <lineage>
        <taxon>Eukaryota</taxon>
        <taxon>Metazoa</taxon>
        <taxon>Ecdysozoa</taxon>
        <taxon>Nematoda</taxon>
        <taxon>Chromadorea</taxon>
        <taxon>Rhabditida</taxon>
        <taxon>Rhabditina</taxon>
        <taxon>Rhabditomorpha</taxon>
        <taxon>Strongyloidea</taxon>
        <taxon>Ancylostomatidae</taxon>
        <taxon>Bunostominae</taxon>
        <taxon>Necator</taxon>
    </lineage>
</organism>
<proteinExistence type="predicted"/>
<evidence type="ECO:0000313" key="2">
    <source>
        <dbReference type="Proteomes" id="UP001303046"/>
    </source>
</evidence>
<gene>
    <name evidence="1" type="primary">Necator_chrIV.g16875</name>
    <name evidence="1" type="ORF">RB195_003577</name>
</gene>
<protein>
    <submittedName>
        <fullName evidence="1">Uncharacterized protein</fullName>
    </submittedName>
</protein>
<dbReference type="Proteomes" id="UP001303046">
    <property type="component" value="Unassembled WGS sequence"/>
</dbReference>
<evidence type="ECO:0000313" key="1">
    <source>
        <dbReference type="EMBL" id="KAK6752239.1"/>
    </source>
</evidence>
<keyword evidence="2" id="KW-1185">Reference proteome</keyword>
<comment type="caution">
    <text evidence="1">The sequence shown here is derived from an EMBL/GenBank/DDBJ whole genome shotgun (WGS) entry which is preliminary data.</text>
</comment>
<reference evidence="1 2" key="1">
    <citation type="submission" date="2023-08" db="EMBL/GenBank/DDBJ databases">
        <title>A Necator americanus chromosomal reference genome.</title>
        <authorList>
            <person name="Ilik V."/>
            <person name="Petrzelkova K.J."/>
            <person name="Pardy F."/>
            <person name="Fuh T."/>
            <person name="Niatou-Singa F.S."/>
            <person name="Gouil Q."/>
            <person name="Baker L."/>
            <person name="Ritchie M.E."/>
            <person name="Jex A.R."/>
            <person name="Gazzola D."/>
            <person name="Li H."/>
            <person name="Toshio Fujiwara R."/>
            <person name="Zhan B."/>
            <person name="Aroian R.V."/>
            <person name="Pafco B."/>
            <person name="Schwarz E.M."/>
        </authorList>
    </citation>
    <scope>NUCLEOTIDE SEQUENCE [LARGE SCALE GENOMIC DNA]</scope>
    <source>
        <strain evidence="1 2">Aroian</strain>
        <tissue evidence="1">Whole animal</tissue>
    </source>
</reference>
<name>A0ABR1DP69_NECAM</name>
<dbReference type="EMBL" id="JAVFWL010000004">
    <property type="protein sequence ID" value="KAK6752239.1"/>
    <property type="molecule type" value="Genomic_DNA"/>
</dbReference>
<sequence>MTISTCNANAHTLASNAENEDLICKPGSLSTTPPTTETRQLHSLSAMYDTGEELFLGTGDSRRVGGVDVLVNTSMAENIGSFKQLATRIRRMRRRRCGATPASTVFVAYGQIPNYEEGVDDSKWT</sequence>